<accession>A0A7G1NQH7</accession>
<name>A0A7G1NQH7_9ACTN</name>
<dbReference type="SUPFAM" id="SSF50370">
    <property type="entry name" value="Ricin B-like lectins"/>
    <property type="match status" value="1"/>
</dbReference>
<evidence type="ECO:0000256" key="1">
    <source>
        <dbReference type="SAM" id="MobiDB-lite"/>
    </source>
</evidence>
<evidence type="ECO:0000259" key="2">
    <source>
        <dbReference type="Pfam" id="PF14200"/>
    </source>
</evidence>
<feature type="compositionally biased region" description="Low complexity" evidence="1">
    <location>
        <begin position="167"/>
        <end position="180"/>
    </location>
</feature>
<feature type="domain" description="Ricin B lectin" evidence="2">
    <location>
        <begin position="439"/>
        <end position="532"/>
    </location>
</feature>
<dbReference type="PROSITE" id="PS50231">
    <property type="entry name" value="RICIN_B_LECTIN"/>
    <property type="match status" value="1"/>
</dbReference>
<dbReference type="Pfam" id="PF14200">
    <property type="entry name" value="RicinB_lectin_2"/>
    <property type="match status" value="1"/>
</dbReference>
<organism evidence="3 4">
    <name type="scientific">Streptomyces aurantiacus</name>
    <dbReference type="NCBI Taxonomy" id="47760"/>
    <lineage>
        <taxon>Bacteria</taxon>
        <taxon>Bacillati</taxon>
        <taxon>Actinomycetota</taxon>
        <taxon>Actinomycetes</taxon>
        <taxon>Kitasatosporales</taxon>
        <taxon>Streptomycetaceae</taxon>
        <taxon>Streptomyces</taxon>
        <taxon>Streptomyces aurantiacus group</taxon>
    </lineage>
</organism>
<dbReference type="KEGG" id="sgm:GCM10017557_03620"/>
<feature type="region of interest" description="Disordered" evidence="1">
    <location>
        <begin position="108"/>
        <end position="134"/>
    </location>
</feature>
<sequence>MGMSLGEEADYPQAEGRHPAPGEPMDLRKQEPAGETPEPAPLPVIVSPDGSVSIDGIPVPVVGGEAVDVAILDTLHGYARSRNSPVRAAISDPSADYVAIVQVEPDGSSRLVEQRQEGSAGDASASGDTGFAEPERLAEPGTFAEAEGFTGNAGSAEPTGFPEYFDPVEPVEPVQPLEPLEPVEPTEPAEATESPEPPEFAGTAGSAGLVGAVEAVGPAEYPEFPGGIDDAALPDDDAAGMPESAGPGMPRTPRIPRMPQIPAPSLDRGRGPGSVRKRLLRQSDDEYQPPGFLKRPLGIGVAGVVAAAVVIVPLIVLGSSGNGDDQSGASDSSKAKDKAPSTTLDPSPTDSPPDVLPEQPPSASTSVVPKPKEPEKPTAEPTEPKAPTLPETGGDSDIPIGEVLIKNKKYGFCLDLPSTGKGAFDTPVQDGACRPSSSDNQEWALDLAAKGGGTRGADLYLIQNIKSGLCLDLGGYGPAGFAAPVGLFDCNSSNEEDNQLWWLDERPNGTHWIRNQRSGDMCLDVNRSDKKAAHAGTTVVGCSDLDDHEWSFRKS</sequence>
<evidence type="ECO:0000313" key="4">
    <source>
        <dbReference type="Proteomes" id="UP000516444"/>
    </source>
</evidence>
<dbReference type="AlphaFoldDB" id="A0A7G1NQH7"/>
<reference evidence="3 4" key="1">
    <citation type="journal article" date="2014" name="Int. J. Syst. Evol. Microbiol.">
        <title>Complete genome sequence of Corynebacterium casei LMG S-19264T (=DSM 44701T), isolated from a smear-ripened cheese.</title>
        <authorList>
            <consortium name="US DOE Joint Genome Institute (JGI-PGF)"/>
            <person name="Walter F."/>
            <person name="Albersmeier A."/>
            <person name="Kalinowski J."/>
            <person name="Ruckert C."/>
        </authorList>
    </citation>
    <scope>NUCLEOTIDE SEQUENCE [LARGE SCALE GENOMIC DNA]</scope>
    <source>
        <strain evidence="3 4">JCM 4677</strain>
    </source>
</reference>
<feature type="region of interest" description="Disordered" evidence="1">
    <location>
        <begin position="232"/>
        <end position="291"/>
    </location>
</feature>
<feature type="compositionally biased region" description="Pro residues" evidence="1">
    <location>
        <begin position="349"/>
        <end position="360"/>
    </location>
</feature>
<feature type="compositionally biased region" description="Low complexity" evidence="1">
    <location>
        <begin position="318"/>
        <end position="332"/>
    </location>
</feature>
<dbReference type="Proteomes" id="UP000516444">
    <property type="component" value="Chromosome"/>
</dbReference>
<dbReference type="EMBL" id="AP023440">
    <property type="protein sequence ID" value="BCL25503.1"/>
    <property type="molecule type" value="Genomic_DNA"/>
</dbReference>
<feature type="region of interest" description="Disordered" evidence="1">
    <location>
        <begin position="318"/>
        <end position="398"/>
    </location>
</feature>
<protein>
    <recommendedName>
        <fullName evidence="2">Ricin B lectin domain-containing protein</fullName>
    </recommendedName>
</protein>
<dbReference type="InterPro" id="IPR035992">
    <property type="entry name" value="Ricin_B-like_lectins"/>
</dbReference>
<dbReference type="CDD" id="cd00161">
    <property type="entry name" value="beta-trefoil_Ricin-like"/>
    <property type="match status" value="1"/>
</dbReference>
<dbReference type="InterPro" id="IPR000772">
    <property type="entry name" value="Ricin_B_lectin"/>
</dbReference>
<evidence type="ECO:0000313" key="3">
    <source>
        <dbReference type="EMBL" id="BCL25503.1"/>
    </source>
</evidence>
<gene>
    <name evidence="3" type="ORF">GCM10017557_03620</name>
</gene>
<feature type="region of interest" description="Disordered" evidence="1">
    <location>
        <begin position="146"/>
        <end position="203"/>
    </location>
</feature>
<proteinExistence type="predicted"/>
<feature type="compositionally biased region" description="Low complexity" evidence="1">
    <location>
        <begin position="379"/>
        <end position="392"/>
    </location>
</feature>
<dbReference type="Gene3D" id="2.80.10.50">
    <property type="match status" value="1"/>
</dbReference>
<keyword evidence="4" id="KW-1185">Reference proteome</keyword>
<feature type="compositionally biased region" description="Basic and acidic residues" evidence="1">
    <location>
        <begin position="15"/>
        <end position="32"/>
    </location>
</feature>
<feature type="region of interest" description="Disordered" evidence="1">
    <location>
        <begin position="1"/>
        <end position="50"/>
    </location>
</feature>